<feature type="signal peptide" evidence="1">
    <location>
        <begin position="1"/>
        <end position="21"/>
    </location>
</feature>
<evidence type="ECO:0008006" key="4">
    <source>
        <dbReference type="Google" id="ProtNLM"/>
    </source>
</evidence>
<evidence type="ECO:0000256" key="1">
    <source>
        <dbReference type="SAM" id="SignalP"/>
    </source>
</evidence>
<keyword evidence="3" id="KW-1185">Reference proteome</keyword>
<proteinExistence type="predicted"/>
<dbReference type="PROSITE" id="PS51257">
    <property type="entry name" value="PROKAR_LIPOPROTEIN"/>
    <property type="match status" value="1"/>
</dbReference>
<reference evidence="3" key="1">
    <citation type="submission" date="2016-10" db="EMBL/GenBank/DDBJ databases">
        <authorList>
            <person name="Varghese N."/>
            <person name="Submissions S."/>
        </authorList>
    </citation>
    <scope>NUCLEOTIDE SEQUENCE [LARGE SCALE GENOMIC DNA]</scope>
    <source>
        <strain evidence="3">DSM 22376</strain>
    </source>
</reference>
<gene>
    <name evidence="2" type="ORF">SAMN05443667_107237</name>
</gene>
<protein>
    <recommendedName>
        <fullName evidence="4">Lipoprotein</fullName>
    </recommendedName>
</protein>
<feature type="chain" id="PRO_5011502063" description="Lipoprotein" evidence="1">
    <location>
        <begin position="22"/>
        <end position="394"/>
    </location>
</feature>
<organism evidence="2 3">
    <name type="scientific">Flavobacterium gillisiae</name>
    <dbReference type="NCBI Taxonomy" id="150146"/>
    <lineage>
        <taxon>Bacteria</taxon>
        <taxon>Pseudomonadati</taxon>
        <taxon>Bacteroidota</taxon>
        <taxon>Flavobacteriia</taxon>
        <taxon>Flavobacteriales</taxon>
        <taxon>Flavobacteriaceae</taxon>
        <taxon>Flavobacterium</taxon>
    </lineage>
</organism>
<dbReference type="EMBL" id="FNRD01000007">
    <property type="protein sequence ID" value="SEA72018.1"/>
    <property type="molecule type" value="Genomic_DNA"/>
</dbReference>
<keyword evidence="1" id="KW-0732">Signal</keyword>
<dbReference type="AlphaFoldDB" id="A0A1H4DHI9"/>
<dbReference type="Proteomes" id="UP000198951">
    <property type="component" value="Unassembled WGS sequence"/>
</dbReference>
<name>A0A1H4DHI9_9FLAO</name>
<accession>A0A1H4DHI9</accession>
<dbReference type="STRING" id="150146.SAMN05443667_107237"/>
<evidence type="ECO:0000313" key="2">
    <source>
        <dbReference type="EMBL" id="SEA72018.1"/>
    </source>
</evidence>
<dbReference type="OrthoDB" id="1489643at2"/>
<dbReference type="RefSeq" id="WP_091090021.1">
    <property type="nucleotide sequence ID" value="NZ_FNRD01000007.1"/>
</dbReference>
<sequence length="394" mass="46148">MKKALLLLSLIIVLASCGVKSTQNLLSSGNYDAAINKAVSNLRTNKDKKGKQDYIYLLEEAFAKAKERDLNAINLLAKDANPAQLEKMYNTYLQLNERQEKIKPILPLRLIRERRNAIFPFDKYNDQIIDSKNALSSYLYANSKKLLLTDNKINFRKAYDDLEYLNQINPNYKDVLSLMDNALFKGSDYVMVETINQTNMIIPGRLQNDLLDFSTYGLNDKWTVYHTYKQKGINYDYGMLIHFKQIYISPEQINQTEFVKERKIKDGSKKLLDDKGKEVLDKDGKVIMVDNFRNVTVRIYEFRQFKSCQITAIVDYVNYQNNRLLQSFPLTAENIFENIYSKYKGDRRASDDNYYTYFDNSRLLFPTNEQMVYDTAEDLKLKIKDIISRNPFRN</sequence>
<evidence type="ECO:0000313" key="3">
    <source>
        <dbReference type="Proteomes" id="UP000198951"/>
    </source>
</evidence>